<accession>A0AAN7EV83</accession>
<name>A0AAN7EV83_QUERU</name>
<reference evidence="1 2" key="1">
    <citation type="journal article" date="2023" name="G3 (Bethesda)">
        <title>A haplotype-resolved chromosome-scale genome for Quercus rubra L. provides insights into the genetics of adaptive traits for red oak species.</title>
        <authorList>
            <person name="Kapoor B."/>
            <person name="Jenkins J."/>
            <person name="Schmutz J."/>
            <person name="Zhebentyayeva T."/>
            <person name="Kuelheim C."/>
            <person name="Coggeshall M."/>
            <person name="Heim C."/>
            <person name="Lasky J.R."/>
            <person name="Leites L."/>
            <person name="Islam-Faridi N."/>
            <person name="Romero-Severson J."/>
            <person name="DeLeo V.L."/>
            <person name="Lucas S.M."/>
            <person name="Lazic D."/>
            <person name="Gailing O."/>
            <person name="Carlson J."/>
            <person name="Staton M."/>
        </authorList>
    </citation>
    <scope>NUCLEOTIDE SEQUENCE [LARGE SCALE GENOMIC DNA]</scope>
    <source>
        <strain evidence="1">Pseudo-F2</strain>
    </source>
</reference>
<organism evidence="1 2">
    <name type="scientific">Quercus rubra</name>
    <name type="common">Northern red oak</name>
    <name type="synonym">Quercus borealis</name>
    <dbReference type="NCBI Taxonomy" id="3512"/>
    <lineage>
        <taxon>Eukaryota</taxon>
        <taxon>Viridiplantae</taxon>
        <taxon>Streptophyta</taxon>
        <taxon>Embryophyta</taxon>
        <taxon>Tracheophyta</taxon>
        <taxon>Spermatophyta</taxon>
        <taxon>Magnoliopsida</taxon>
        <taxon>eudicotyledons</taxon>
        <taxon>Gunneridae</taxon>
        <taxon>Pentapetalae</taxon>
        <taxon>rosids</taxon>
        <taxon>fabids</taxon>
        <taxon>Fagales</taxon>
        <taxon>Fagaceae</taxon>
        <taxon>Quercus</taxon>
    </lineage>
</organism>
<sequence length="60" mass="6819">MCLSIQLIITDFDMNCDDVTVEFDVFLTLENLIRVTQEGLLKKFKLTTTISTTRGSIYGI</sequence>
<dbReference type="AlphaFoldDB" id="A0AAN7EV83"/>
<evidence type="ECO:0000313" key="2">
    <source>
        <dbReference type="Proteomes" id="UP001324115"/>
    </source>
</evidence>
<proteinExistence type="predicted"/>
<evidence type="ECO:0000313" key="1">
    <source>
        <dbReference type="EMBL" id="KAK4580882.1"/>
    </source>
</evidence>
<dbReference type="EMBL" id="JAXUIC010000007">
    <property type="protein sequence ID" value="KAK4580882.1"/>
    <property type="molecule type" value="Genomic_DNA"/>
</dbReference>
<protein>
    <submittedName>
        <fullName evidence="1">Uncharacterized protein</fullName>
    </submittedName>
</protein>
<gene>
    <name evidence="1" type="ORF">RGQ29_024507</name>
</gene>
<dbReference type="Gene3D" id="3.30.1360.40">
    <property type="match status" value="1"/>
</dbReference>
<comment type="caution">
    <text evidence="1">The sequence shown here is derived from an EMBL/GenBank/DDBJ whole genome shotgun (WGS) entry which is preliminary data.</text>
</comment>
<dbReference type="Proteomes" id="UP001324115">
    <property type="component" value="Unassembled WGS sequence"/>
</dbReference>
<keyword evidence="2" id="KW-1185">Reference proteome</keyword>